<dbReference type="EMBL" id="AP025637">
    <property type="protein sequence ID" value="BDG72241.1"/>
    <property type="molecule type" value="Genomic_DNA"/>
</dbReference>
<dbReference type="InterPro" id="IPR009057">
    <property type="entry name" value="Homeodomain-like_sf"/>
</dbReference>
<dbReference type="Proteomes" id="UP000831327">
    <property type="component" value="Chromosome"/>
</dbReference>
<dbReference type="Pfam" id="PF12833">
    <property type="entry name" value="HTH_18"/>
    <property type="match status" value="1"/>
</dbReference>
<keyword evidence="6" id="KW-1185">Reference proteome</keyword>
<sequence>MVTARSAVPFRTGISRRPIDALEPAIIHHSSRALGWDGITAEIGSHRGWIVDDLVVDGYYLAVNIDDRPLVIESRERGRFVRKVVPPGTLVIHPYGEAFSFRVGAAARWAGVVLAPSLVRQVCDGRPFGCAAQFGVRDAALLSGVNDAIRHLQDGTGQVPGPSEAALLLAANLAVPPHGRPIPQRRGGLSLTQIRRVEDFVEGNLAGGLMLSELAGAAGLSLWHFARAFKAATGQTPHQFVMARRLAHALRLLARTSQSITSVAVCCGFSDQAHLTRCFRSRYGTTPAAYRRLSRT</sequence>
<dbReference type="RefSeq" id="WP_244459452.1">
    <property type="nucleotide sequence ID" value="NZ_AP025637.1"/>
</dbReference>
<dbReference type="InterPro" id="IPR018062">
    <property type="entry name" value="HTH_AraC-typ_CS"/>
</dbReference>
<feature type="domain" description="HTH araC/xylS-type" evidence="4">
    <location>
        <begin position="195"/>
        <end position="293"/>
    </location>
</feature>
<evidence type="ECO:0000313" key="5">
    <source>
        <dbReference type="EMBL" id="BDG72241.1"/>
    </source>
</evidence>
<gene>
    <name evidence="5" type="ORF">Rmf_21700</name>
</gene>
<evidence type="ECO:0000256" key="2">
    <source>
        <dbReference type="ARBA" id="ARBA00023125"/>
    </source>
</evidence>
<dbReference type="InterPro" id="IPR050204">
    <property type="entry name" value="AraC_XylS_family_regulators"/>
</dbReference>
<evidence type="ECO:0000313" key="6">
    <source>
        <dbReference type="Proteomes" id="UP000831327"/>
    </source>
</evidence>
<evidence type="ECO:0000256" key="1">
    <source>
        <dbReference type="ARBA" id="ARBA00023015"/>
    </source>
</evidence>
<dbReference type="Gene3D" id="1.10.10.60">
    <property type="entry name" value="Homeodomain-like"/>
    <property type="match status" value="2"/>
</dbReference>
<name>A0ABN6P0Q6_9PROT</name>
<evidence type="ECO:0000256" key="3">
    <source>
        <dbReference type="ARBA" id="ARBA00023163"/>
    </source>
</evidence>
<organism evidence="5 6">
    <name type="scientific">Roseomonas fluvialis</name>
    <dbReference type="NCBI Taxonomy" id="1750527"/>
    <lineage>
        <taxon>Bacteria</taxon>
        <taxon>Pseudomonadati</taxon>
        <taxon>Pseudomonadota</taxon>
        <taxon>Alphaproteobacteria</taxon>
        <taxon>Acetobacterales</taxon>
        <taxon>Roseomonadaceae</taxon>
        <taxon>Roseomonas</taxon>
    </lineage>
</organism>
<keyword evidence="3" id="KW-0804">Transcription</keyword>
<accession>A0ABN6P0Q6</accession>
<reference evidence="5 6" key="1">
    <citation type="journal article" date="2016" name="Microbes Environ.">
        <title>Phylogenetically diverse aerobic anoxygenic phototrophic bacteria isolated from epilithic biofilms in Tama river, Japan.</title>
        <authorList>
            <person name="Hirose S."/>
            <person name="Matsuura K."/>
            <person name="Haruta S."/>
        </authorList>
    </citation>
    <scope>NUCLEOTIDE SEQUENCE [LARGE SCALE GENOMIC DNA]</scope>
    <source>
        <strain evidence="5 6">S08</strain>
    </source>
</reference>
<dbReference type="PROSITE" id="PS01124">
    <property type="entry name" value="HTH_ARAC_FAMILY_2"/>
    <property type="match status" value="1"/>
</dbReference>
<dbReference type="PANTHER" id="PTHR46796:SF6">
    <property type="entry name" value="ARAC SUBFAMILY"/>
    <property type="match status" value="1"/>
</dbReference>
<dbReference type="PANTHER" id="PTHR46796">
    <property type="entry name" value="HTH-TYPE TRANSCRIPTIONAL ACTIVATOR RHAS-RELATED"/>
    <property type="match status" value="1"/>
</dbReference>
<dbReference type="InterPro" id="IPR018060">
    <property type="entry name" value="HTH_AraC"/>
</dbReference>
<dbReference type="SUPFAM" id="SSF46689">
    <property type="entry name" value="Homeodomain-like"/>
    <property type="match status" value="2"/>
</dbReference>
<evidence type="ECO:0000259" key="4">
    <source>
        <dbReference type="PROSITE" id="PS01124"/>
    </source>
</evidence>
<protein>
    <submittedName>
        <fullName evidence="5">AraC family transcriptional regulator</fullName>
    </submittedName>
</protein>
<keyword evidence="1" id="KW-0805">Transcription regulation</keyword>
<keyword evidence="2" id="KW-0238">DNA-binding</keyword>
<proteinExistence type="predicted"/>
<dbReference type="PROSITE" id="PS00041">
    <property type="entry name" value="HTH_ARAC_FAMILY_1"/>
    <property type="match status" value="1"/>
</dbReference>
<dbReference type="SMART" id="SM00342">
    <property type="entry name" value="HTH_ARAC"/>
    <property type="match status" value="1"/>
</dbReference>